<dbReference type="EMBL" id="ACLL01000017">
    <property type="protein sequence ID" value="EEW54142.1"/>
    <property type="molecule type" value="Genomic_DNA"/>
</dbReference>
<evidence type="ECO:0000313" key="3">
    <source>
        <dbReference type="EMBL" id="EEW54142.1"/>
    </source>
</evidence>
<evidence type="ECO:0000259" key="1">
    <source>
        <dbReference type="Pfam" id="PF05651"/>
    </source>
</evidence>
<evidence type="ECO:0000313" key="5">
    <source>
        <dbReference type="Proteomes" id="UP000003675"/>
    </source>
</evidence>
<dbReference type="PANTHER" id="PTHR33744:SF15">
    <property type="entry name" value="CARBOHYDRATE DIACID REGULATOR"/>
    <property type="match status" value="1"/>
</dbReference>
<dbReference type="STRING" id="525309.HMPREF0494_0681"/>
<dbReference type="OrthoDB" id="9792148at2"/>
<feature type="domain" description="Putative sugar diacid recognition" evidence="1">
    <location>
        <begin position="3"/>
        <end position="133"/>
    </location>
</feature>
<evidence type="ECO:0000259" key="2">
    <source>
        <dbReference type="Pfam" id="PF13556"/>
    </source>
</evidence>
<proteinExistence type="predicted"/>
<comment type="caution">
    <text evidence="3">The sequence shown here is derived from an EMBL/GenBank/DDBJ whole genome shotgun (WGS) entry which is preliminary data.</text>
</comment>
<feature type="domain" description="PucR C-terminal helix-turn-helix" evidence="2">
    <location>
        <begin position="285"/>
        <end position="340"/>
    </location>
</feature>
<dbReference type="EMBL" id="AZDK01000014">
    <property type="protein sequence ID" value="KRK59730.1"/>
    <property type="molecule type" value="Genomic_DNA"/>
</dbReference>
<accession>C8P5T7</accession>
<name>C8P5T7_9LACO</name>
<evidence type="ECO:0000313" key="4">
    <source>
        <dbReference type="EMBL" id="KRK59730.1"/>
    </source>
</evidence>
<dbReference type="Proteomes" id="UP000051883">
    <property type="component" value="Unassembled WGS sequence"/>
</dbReference>
<evidence type="ECO:0000313" key="6">
    <source>
        <dbReference type="Proteomes" id="UP000051883"/>
    </source>
</evidence>
<dbReference type="InterPro" id="IPR008599">
    <property type="entry name" value="Diacid_rec"/>
</dbReference>
<protein>
    <submittedName>
        <fullName evidence="3">Putative sugar diacid recognition</fullName>
    </submittedName>
</protein>
<dbReference type="eggNOG" id="COG3835">
    <property type="taxonomic scope" value="Bacteria"/>
</dbReference>
<dbReference type="HOGENOM" id="CLU_043769_1_1_9"/>
<reference evidence="3 5" key="1">
    <citation type="submission" date="2009-09" db="EMBL/GenBank/DDBJ databases">
        <authorList>
            <person name="Qin X."/>
            <person name="Bachman B."/>
            <person name="Battles P."/>
            <person name="Bell A."/>
            <person name="Bess C."/>
            <person name="Bickham C."/>
            <person name="Chaboub L."/>
            <person name="Chen D."/>
            <person name="Coyle M."/>
            <person name="Deiros D.R."/>
            <person name="Dinh H."/>
            <person name="Forbes L."/>
            <person name="Fowler G."/>
            <person name="Francisco L."/>
            <person name="Fu Q."/>
            <person name="Gubbala S."/>
            <person name="Hale W."/>
            <person name="Han Y."/>
            <person name="Hemphill L."/>
            <person name="Highlander S.K."/>
            <person name="Hirani K."/>
            <person name="Hogues M."/>
            <person name="Jackson L."/>
            <person name="Jakkamsetti A."/>
            <person name="Javaid M."/>
            <person name="Jiang H."/>
            <person name="Korchina V."/>
            <person name="Kovar C."/>
            <person name="Lara F."/>
            <person name="Lee S."/>
            <person name="Mata R."/>
            <person name="Mathew T."/>
            <person name="Moen C."/>
            <person name="Morales K."/>
            <person name="Munidasa M."/>
            <person name="Nazareth L."/>
            <person name="Ngo R."/>
            <person name="Nguyen L."/>
            <person name="Okwuonu G."/>
            <person name="Ongeri F."/>
            <person name="Patil S."/>
            <person name="Petrosino J."/>
            <person name="Pham C."/>
            <person name="Pham P."/>
            <person name="Pu L.-L."/>
            <person name="Puazo M."/>
            <person name="Raj R."/>
            <person name="Reid J."/>
            <person name="Rouhana J."/>
            <person name="Saada N."/>
            <person name="Shang Y."/>
            <person name="Simmons D."/>
            <person name="Thornton R."/>
            <person name="Warren J."/>
            <person name="Weissenberger G."/>
            <person name="Zhang J."/>
            <person name="Zhang L."/>
            <person name="Zhou C."/>
            <person name="Zhu D."/>
            <person name="Muzny D."/>
            <person name="Worley K."/>
            <person name="Gibbs R."/>
        </authorList>
    </citation>
    <scope>NUCLEOTIDE SEQUENCE [LARGE SCALE GENOMIC DNA]</scope>
    <source>
        <strain evidence="3 5">DSM 16041</strain>
    </source>
</reference>
<sequence>MKLKPELAQSIVDHMMSQIPYNINIMNENGYIITSGDPTRINTLHIGALDAIRQGKTLPMERLHGQHGQPGVNMPITYDDQIIGVVGITGDPAKVVPLASLLKTAVELLLRQSTAAQRKQESAQNQQRFLYHLIQATQTQAPTSELIATAKQFKLDLTQAHTVIAIDCQLNELARLNNDPANLMLMLTNRVGLVIIHDPLTCRRLQKRLASAHRQFGVSESGILIGKAVTEAATTLRLRQNLDDETITSYRQIRFYDLLLRANLPVQGMVDRFNELATSNSGRELIATIWEFIRSDLNVNQTAKHLFIHRNTVNYRLNRIQKIFKLTPQNATDLFKLFIGYLYFVNQRGQ</sequence>
<dbReference type="Proteomes" id="UP000003675">
    <property type="component" value="Unassembled WGS sequence"/>
</dbReference>
<dbReference type="InterPro" id="IPR051448">
    <property type="entry name" value="CdaR-like_regulators"/>
</dbReference>
<dbReference type="Pfam" id="PF13556">
    <property type="entry name" value="HTH_30"/>
    <property type="match status" value="1"/>
</dbReference>
<dbReference type="RefSeq" id="WP_007123984.1">
    <property type="nucleotide sequence ID" value="NZ_AZDK01000014.1"/>
</dbReference>
<dbReference type="InterPro" id="IPR042070">
    <property type="entry name" value="PucR_C-HTH_sf"/>
</dbReference>
<organism evidence="3 5">
    <name type="scientific">Limosilactobacillus antri DSM 16041</name>
    <dbReference type="NCBI Taxonomy" id="525309"/>
    <lineage>
        <taxon>Bacteria</taxon>
        <taxon>Bacillati</taxon>
        <taxon>Bacillota</taxon>
        <taxon>Bacilli</taxon>
        <taxon>Lactobacillales</taxon>
        <taxon>Lactobacillaceae</taxon>
        <taxon>Limosilactobacillus</taxon>
    </lineage>
</organism>
<dbReference type="AlphaFoldDB" id="C8P5T7"/>
<dbReference type="InterPro" id="IPR025736">
    <property type="entry name" value="PucR_C-HTH_dom"/>
</dbReference>
<dbReference type="PANTHER" id="PTHR33744">
    <property type="entry name" value="CARBOHYDRATE DIACID REGULATOR"/>
    <property type="match status" value="1"/>
</dbReference>
<reference evidence="4 6" key="2">
    <citation type="journal article" date="2015" name="Genome Announc.">
        <title>Expanding the biotechnology potential of lactobacilli through comparative genomics of 213 strains and associated genera.</title>
        <authorList>
            <person name="Sun Z."/>
            <person name="Harris H.M."/>
            <person name="McCann A."/>
            <person name="Guo C."/>
            <person name="Argimon S."/>
            <person name="Zhang W."/>
            <person name="Yang X."/>
            <person name="Jeffery I.B."/>
            <person name="Cooney J.C."/>
            <person name="Kagawa T.F."/>
            <person name="Liu W."/>
            <person name="Song Y."/>
            <person name="Salvetti E."/>
            <person name="Wrobel A."/>
            <person name="Rasinkangas P."/>
            <person name="Parkhill J."/>
            <person name="Rea M.C."/>
            <person name="O'Sullivan O."/>
            <person name="Ritari J."/>
            <person name="Douillard F.P."/>
            <person name="Paul Ross R."/>
            <person name="Yang R."/>
            <person name="Briner A.E."/>
            <person name="Felis G.E."/>
            <person name="de Vos W.M."/>
            <person name="Barrangou R."/>
            <person name="Klaenhammer T.R."/>
            <person name="Caufield P.W."/>
            <person name="Cui Y."/>
            <person name="Zhang H."/>
            <person name="O'Toole P.W."/>
        </authorList>
    </citation>
    <scope>NUCLEOTIDE SEQUENCE [LARGE SCALE GENOMIC DNA]</scope>
    <source>
        <strain evidence="4 6">DSM 16041</strain>
    </source>
</reference>
<keyword evidence="6" id="KW-1185">Reference proteome</keyword>
<dbReference type="Gene3D" id="1.10.10.2840">
    <property type="entry name" value="PucR C-terminal helix-turn-helix domain"/>
    <property type="match status" value="1"/>
</dbReference>
<dbReference type="Pfam" id="PF05651">
    <property type="entry name" value="Diacid_rec"/>
    <property type="match status" value="1"/>
</dbReference>
<gene>
    <name evidence="4" type="ORF">FC31_GL000420</name>
    <name evidence="3" type="ORF">HMPREF0494_0681</name>
</gene>
<dbReference type="PATRIC" id="fig|525309.8.peg.430"/>